<dbReference type="RefSeq" id="WP_336436849.1">
    <property type="nucleotide sequence ID" value="NZ_JBAWKS010000002.1"/>
</dbReference>
<dbReference type="InterPro" id="IPR003593">
    <property type="entry name" value="AAA+_ATPase"/>
</dbReference>
<sequence>MTIYAPIVCVSDLNVSINNNLLLNDVNLSVPAGIWLGVVGPNGGGKSTLIKALMGQVPYRGQIALDWPEQSARRIGYLPQIAVIEPSLPITVSDYLTMVCDTRPVWFRHKQKQAILNAMTRLQIETFNNKRLGTLSAGERQRVLLCAALINQPDILVLDEPLAGVDKEGHALILNVLSEFHQAGGSVIMVEHHWHVVEQYCQFVAVIDGQLVDYGPIEHVFGRLKPNVAPFELATSA</sequence>
<keyword evidence="3 5" id="KW-0067">ATP-binding</keyword>
<keyword evidence="6" id="KW-1185">Reference proteome</keyword>
<accession>A0ABU8F0J0</accession>
<organism evidence="5 6">
    <name type="scientific">Pseudoalteromonas spongiae</name>
    <dbReference type="NCBI Taxonomy" id="298657"/>
    <lineage>
        <taxon>Bacteria</taxon>
        <taxon>Pseudomonadati</taxon>
        <taxon>Pseudomonadota</taxon>
        <taxon>Gammaproteobacteria</taxon>
        <taxon>Alteromonadales</taxon>
        <taxon>Pseudoalteromonadaceae</taxon>
        <taxon>Pseudoalteromonas</taxon>
    </lineage>
</organism>
<dbReference type="Gene3D" id="3.40.50.300">
    <property type="entry name" value="P-loop containing nucleotide triphosphate hydrolases"/>
    <property type="match status" value="1"/>
</dbReference>
<proteinExistence type="predicted"/>
<dbReference type="SUPFAM" id="SSF52540">
    <property type="entry name" value="P-loop containing nucleoside triphosphate hydrolases"/>
    <property type="match status" value="1"/>
</dbReference>
<protein>
    <submittedName>
        <fullName evidence="5">ATP-binding cassette domain-containing protein</fullName>
    </submittedName>
</protein>
<comment type="caution">
    <text evidence="5">The sequence shown here is derived from an EMBL/GenBank/DDBJ whole genome shotgun (WGS) entry which is preliminary data.</text>
</comment>
<keyword evidence="1" id="KW-0813">Transport</keyword>
<evidence type="ECO:0000259" key="4">
    <source>
        <dbReference type="PROSITE" id="PS50893"/>
    </source>
</evidence>
<evidence type="ECO:0000313" key="5">
    <source>
        <dbReference type="EMBL" id="MEI4551968.1"/>
    </source>
</evidence>
<evidence type="ECO:0000256" key="2">
    <source>
        <dbReference type="ARBA" id="ARBA00022741"/>
    </source>
</evidence>
<dbReference type="InterPro" id="IPR027417">
    <property type="entry name" value="P-loop_NTPase"/>
</dbReference>
<dbReference type="Proteomes" id="UP001382455">
    <property type="component" value="Unassembled WGS sequence"/>
</dbReference>
<dbReference type="SMART" id="SM00382">
    <property type="entry name" value="AAA"/>
    <property type="match status" value="1"/>
</dbReference>
<feature type="domain" description="ABC transporter" evidence="4">
    <location>
        <begin position="8"/>
        <end position="233"/>
    </location>
</feature>
<evidence type="ECO:0000256" key="1">
    <source>
        <dbReference type="ARBA" id="ARBA00022448"/>
    </source>
</evidence>
<dbReference type="GO" id="GO:0005524">
    <property type="term" value="F:ATP binding"/>
    <property type="evidence" value="ECO:0007669"/>
    <property type="project" value="UniProtKB-KW"/>
</dbReference>
<reference evidence="5 6" key="1">
    <citation type="submission" date="2023-12" db="EMBL/GenBank/DDBJ databases">
        <title>Friends and Foes: Symbiotic and Algicidal bacterial influence on Karenia brevis blooms.</title>
        <authorList>
            <person name="Fei C."/>
            <person name="Mohamed A.R."/>
            <person name="Booker A."/>
            <person name="Arshad M."/>
            <person name="Klass S."/>
            <person name="Ahn S."/>
            <person name="Gilbert P.M."/>
            <person name="Heil C.A."/>
            <person name="Martinez J.M."/>
            <person name="Amin S.A."/>
        </authorList>
    </citation>
    <scope>NUCLEOTIDE SEQUENCE [LARGE SCALE GENOMIC DNA]</scope>
    <source>
        <strain evidence="5 6">CE15</strain>
    </source>
</reference>
<dbReference type="InterPro" id="IPR017871">
    <property type="entry name" value="ABC_transporter-like_CS"/>
</dbReference>
<dbReference type="InterPro" id="IPR003439">
    <property type="entry name" value="ABC_transporter-like_ATP-bd"/>
</dbReference>
<dbReference type="EMBL" id="JBAWKS010000002">
    <property type="protein sequence ID" value="MEI4551968.1"/>
    <property type="molecule type" value="Genomic_DNA"/>
</dbReference>
<dbReference type="PANTHER" id="PTHR42734:SF7">
    <property type="entry name" value="ATP-BINDING COMPONENT OF ABC TRANSPORTER-RELATED"/>
    <property type="match status" value="1"/>
</dbReference>
<evidence type="ECO:0000313" key="6">
    <source>
        <dbReference type="Proteomes" id="UP001382455"/>
    </source>
</evidence>
<name>A0ABU8F0J0_9GAMM</name>
<evidence type="ECO:0000256" key="3">
    <source>
        <dbReference type="ARBA" id="ARBA00022840"/>
    </source>
</evidence>
<dbReference type="PROSITE" id="PS00211">
    <property type="entry name" value="ABC_TRANSPORTER_1"/>
    <property type="match status" value="1"/>
</dbReference>
<dbReference type="PROSITE" id="PS50893">
    <property type="entry name" value="ABC_TRANSPORTER_2"/>
    <property type="match status" value="1"/>
</dbReference>
<dbReference type="Pfam" id="PF00005">
    <property type="entry name" value="ABC_tran"/>
    <property type="match status" value="1"/>
</dbReference>
<keyword evidence="2" id="KW-0547">Nucleotide-binding</keyword>
<dbReference type="InterPro" id="IPR050153">
    <property type="entry name" value="Metal_Ion_Import_ABC"/>
</dbReference>
<gene>
    <name evidence="5" type="ORF">WAE96_19990</name>
</gene>
<dbReference type="PANTHER" id="PTHR42734">
    <property type="entry name" value="METAL TRANSPORT SYSTEM ATP-BINDING PROTEIN TM_0124-RELATED"/>
    <property type="match status" value="1"/>
</dbReference>